<dbReference type="Gene3D" id="2.40.160.170">
    <property type="match status" value="1"/>
</dbReference>
<reference evidence="2 3" key="1">
    <citation type="submission" date="2023-12" db="EMBL/GenBank/DDBJ databases">
        <title>Novel species of the genus Arcicella isolated from rivers.</title>
        <authorList>
            <person name="Lu H."/>
        </authorList>
    </citation>
    <scope>NUCLEOTIDE SEQUENCE [LARGE SCALE GENOMIC DNA]</scope>
    <source>
        <strain evidence="2 3">KCTC 23307</strain>
    </source>
</reference>
<evidence type="ECO:0000256" key="1">
    <source>
        <dbReference type="SAM" id="SignalP"/>
    </source>
</evidence>
<name>A0ABU5QB78_9BACT</name>
<dbReference type="EMBL" id="JAYFUM010000015">
    <property type="protein sequence ID" value="MEA5140081.1"/>
    <property type="molecule type" value="Genomic_DNA"/>
</dbReference>
<accession>A0ABU5QB78</accession>
<organism evidence="2 3">
    <name type="scientific">Arcicella rigui</name>
    <dbReference type="NCBI Taxonomy" id="797020"/>
    <lineage>
        <taxon>Bacteria</taxon>
        <taxon>Pseudomonadati</taxon>
        <taxon>Bacteroidota</taxon>
        <taxon>Cytophagia</taxon>
        <taxon>Cytophagales</taxon>
        <taxon>Flectobacillaceae</taxon>
        <taxon>Arcicella</taxon>
    </lineage>
</organism>
<evidence type="ECO:0000313" key="3">
    <source>
        <dbReference type="Proteomes" id="UP001302949"/>
    </source>
</evidence>
<evidence type="ECO:0008006" key="4">
    <source>
        <dbReference type="Google" id="ProtNLM"/>
    </source>
</evidence>
<comment type="caution">
    <text evidence="2">The sequence shown here is derived from an EMBL/GenBank/DDBJ whole genome shotgun (WGS) entry which is preliminary data.</text>
</comment>
<protein>
    <recommendedName>
        <fullName evidence="4">Outer membrane protein beta-barrel domain-containing protein</fullName>
    </recommendedName>
</protein>
<sequence length="238" mass="26185">MKQKTFTRFFFLCTCLICYFGVTLTLGQDTTSVVNSINPKSSRKFGLGVNLGTTPGVTLAYGLSPQLAIRLGYSYFKYSPNTTLKASGEDVKLSGDINMSILGLSVEYLPFKKSSFKVFGGVSYIDKGDLSVILTPTGTYTFGSTVFSPDEIGNVSFKVDYGKSIAPFAGIGFGRAIPKSRVGFGFEVGTYYTQSPVVNLTGEKRLSSMSEQQAKVQENMKDWQYWPILNLRVVFRLN</sequence>
<gene>
    <name evidence="2" type="ORF">VB248_13095</name>
</gene>
<feature type="chain" id="PRO_5045293072" description="Outer membrane protein beta-barrel domain-containing protein" evidence="1">
    <location>
        <begin position="28"/>
        <end position="238"/>
    </location>
</feature>
<keyword evidence="3" id="KW-1185">Reference proteome</keyword>
<evidence type="ECO:0000313" key="2">
    <source>
        <dbReference type="EMBL" id="MEA5140081.1"/>
    </source>
</evidence>
<keyword evidence="1" id="KW-0732">Signal</keyword>
<proteinExistence type="predicted"/>
<feature type="signal peptide" evidence="1">
    <location>
        <begin position="1"/>
        <end position="27"/>
    </location>
</feature>
<dbReference type="Proteomes" id="UP001302949">
    <property type="component" value="Unassembled WGS sequence"/>
</dbReference>
<dbReference type="RefSeq" id="WP_323297239.1">
    <property type="nucleotide sequence ID" value="NZ_JAYFUM010000015.1"/>
</dbReference>